<dbReference type="InterPro" id="IPR001283">
    <property type="entry name" value="CRISP-related"/>
</dbReference>
<sequence length="130" mass="14223">LRKLHGCPPLKLDIELAGSAQAYAEVLASKNAFQHSGNPHVGENLAKQSGFGADFSGHFSQVIWKDTKSVGMGKAMCRDGRTIVVVGQYQPPGNFMGEWGRNVLPVLRGQPRRLTLEELGMVILYFINSI</sequence>
<evidence type="ECO:0000313" key="2">
    <source>
        <dbReference type="WBParaSite" id="HNAJ_0000631101-mRNA-1"/>
    </source>
</evidence>
<dbReference type="Gene3D" id="3.40.33.10">
    <property type="entry name" value="CAP"/>
    <property type="match status" value="2"/>
</dbReference>
<dbReference type="InterPro" id="IPR035940">
    <property type="entry name" value="CAP_sf"/>
</dbReference>
<reference evidence="2" key="1">
    <citation type="submission" date="2017-02" db="UniProtKB">
        <authorList>
            <consortium name="WormBaseParasite"/>
        </authorList>
    </citation>
    <scope>IDENTIFICATION</scope>
</reference>
<dbReference type="GO" id="GO:0005576">
    <property type="term" value="C:extracellular region"/>
    <property type="evidence" value="ECO:0007669"/>
    <property type="project" value="InterPro"/>
</dbReference>
<proteinExistence type="predicted"/>
<accession>A0A0R3TGX0</accession>
<dbReference type="SMART" id="SM00198">
    <property type="entry name" value="SCP"/>
    <property type="match status" value="1"/>
</dbReference>
<feature type="domain" description="SCP" evidence="1">
    <location>
        <begin position="1"/>
        <end position="97"/>
    </location>
</feature>
<dbReference type="InterPro" id="IPR018244">
    <property type="entry name" value="Allrgn_V5/Tpx1_CS"/>
</dbReference>
<organism evidence="2">
    <name type="scientific">Rodentolepis nana</name>
    <name type="common">Dwarf tapeworm</name>
    <name type="synonym">Hymenolepis nana</name>
    <dbReference type="NCBI Taxonomy" id="102285"/>
    <lineage>
        <taxon>Eukaryota</taxon>
        <taxon>Metazoa</taxon>
        <taxon>Spiralia</taxon>
        <taxon>Lophotrochozoa</taxon>
        <taxon>Platyhelminthes</taxon>
        <taxon>Cestoda</taxon>
        <taxon>Eucestoda</taxon>
        <taxon>Cyclophyllidea</taxon>
        <taxon>Hymenolepididae</taxon>
        <taxon>Rodentolepis</taxon>
    </lineage>
</organism>
<protein>
    <submittedName>
        <fullName evidence="2">SCP domain-containing protein</fullName>
    </submittedName>
</protein>
<dbReference type="InterPro" id="IPR034113">
    <property type="entry name" value="SCP_GAPR1-like"/>
</dbReference>
<dbReference type="PANTHER" id="PTHR10334">
    <property type="entry name" value="CYSTEINE-RICH SECRETORY PROTEIN-RELATED"/>
    <property type="match status" value="1"/>
</dbReference>
<dbReference type="WBParaSite" id="HNAJ_0000631101-mRNA-1">
    <property type="protein sequence ID" value="HNAJ_0000631101-mRNA-1"/>
    <property type="gene ID" value="HNAJ_0000631101"/>
</dbReference>
<dbReference type="CDD" id="cd05382">
    <property type="entry name" value="CAP_GAPR1-like"/>
    <property type="match status" value="1"/>
</dbReference>
<dbReference type="PROSITE" id="PS01009">
    <property type="entry name" value="CRISP_1"/>
    <property type="match status" value="1"/>
</dbReference>
<dbReference type="STRING" id="102285.A0A0R3TGX0"/>
<dbReference type="AlphaFoldDB" id="A0A0R3TGX0"/>
<name>A0A0R3TGX0_RODNA</name>
<dbReference type="Pfam" id="PF00188">
    <property type="entry name" value="CAP"/>
    <property type="match status" value="1"/>
</dbReference>
<evidence type="ECO:0000259" key="1">
    <source>
        <dbReference type="SMART" id="SM00198"/>
    </source>
</evidence>
<dbReference type="SUPFAM" id="SSF55797">
    <property type="entry name" value="PR-1-like"/>
    <property type="match status" value="1"/>
</dbReference>
<dbReference type="InterPro" id="IPR014044">
    <property type="entry name" value="CAP_dom"/>
</dbReference>